<evidence type="ECO:0000256" key="6">
    <source>
        <dbReference type="ARBA" id="ARBA00022895"/>
    </source>
</evidence>
<dbReference type="EMBL" id="JAJJMA010049475">
    <property type="protein sequence ID" value="MCL7025824.1"/>
    <property type="molecule type" value="Genomic_DNA"/>
</dbReference>
<keyword evidence="6" id="KW-0779">Telomere</keyword>
<dbReference type="GO" id="GO:0010833">
    <property type="term" value="P:telomere maintenance via telomere lengthening"/>
    <property type="evidence" value="ECO:0007669"/>
    <property type="project" value="TreeGrafter"/>
</dbReference>
<keyword evidence="11" id="KW-1185">Reference proteome</keyword>
<dbReference type="GO" id="GO:1990879">
    <property type="term" value="C:CST complex"/>
    <property type="evidence" value="ECO:0007669"/>
    <property type="project" value="TreeGrafter"/>
</dbReference>
<proteinExistence type="inferred from homology"/>
<feature type="region of interest" description="Disordered" evidence="9">
    <location>
        <begin position="375"/>
        <end position="411"/>
    </location>
</feature>
<sequence length="760" mass="84817">MISLINVHFVRPKFSWTRMLLLGTCCRTSIKVKSFSLMETPCHIQFPRQSLLEKFTESLVFSARFWFLLMISCFKKNISAFVSEKEILGSKNNIGMVQMYATSILPSCVFRPRCGVFTEFCKHNLCGCGNEQYSSSLKLAVPISDFVSHCERLWVNILLEIQNGSNVVEKKNCSSRWSCEGKSYCRMVRKFMSSKEIGIVLIGSLQISPMSGRLQLIDATGSIDVVIPDFPSNCDVRSIYEVRTYSIVLEGLPAVVGDLGFCKSKAFSCRDIFYSVQGERQIKPTAIYLHFHMADTTCLNETLKLPFKEGSFDDHIEIQGGLFQLVLVTHKFPAVRDFIGEPIISKKSSLFAEAIVLPWNLLLEDAQVTDDAHLDAPTEHSRRDYSGNLPNKRPKHDHISSLASTSTSNQNRRMDEEFLDRGFCNGRRHKNFALANGIQYKVLVRSCKNGTVARTGSLRCSNSDAMDGVNGKSNAQKVLLEFKSETLRLYELLQVGICYMIRYGKEEIPGTGISCGKFLITSQTPMWSFTISADNVLPANELLKNHGYKVASVGNDAVPSKSSTNGELFFFRSPVQEPGNSADVVLHMSADAFSLLKVDIEGSKDKSVKSIGLPIGTIASELQCSRPTESDSSLLRGVLISVHGYVVDVHSFESDNVYKEHLRCDDTGYICQLRSFQGLSGSTCIHISDGFQIVKLHGVLRQHACPIRMGPGVRATFHRVLVGQQALMLTPVIKREEEKRDDKVERLEIRFGHGQGYGLG</sequence>
<comment type="caution">
    <text evidence="10">The sequence shown here is derived from an EMBL/GenBank/DDBJ whole genome shotgun (WGS) entry which is preliminary data.</text>
</comment>
<evidence type="ECO:0000256" key="8">
    <source>
        <dbReference type="ARBA" id="ARBA00023242"/>
    </source>
</evidence>
<keyword evidence="7" id="KW-0238">DNA-binding</keyword>
<evidence type="ECO:0000256" key="1">
    <source>
        <dbReference type="ARBA" id="ARBA00004123"/>
    </source>
</evidence>
<evidence type="ECO:0000256" key="5">
    <source>
        <dbReference type="ARBA" id="ARBA00022454"/>
    </source>
</evidence>
<evidence type="ECO:0000256" key="3">
    <source>
        <dbReference type="ARBA" id="ARBA00006332"/>
    </source>
</evidence>
<dbReference type="GO" id="GO:0042162">
    <property type="term" value="F:telomeric DNA binding"/>
    <property type="evidence" value="ECO:0007669"/>
    <property type="project" value="TreeGrafter"/>
</dbReference>
<dbReference type="PANTHER" id="PTHR14865">
    <property type="entry name" value="CST COMPLEX SUBUNIT CTC1"/>
    <property type="match status" value="1"/>
</dbReference>
<comment type="subcellular location">
    <subcellularLocation>
        <location evidence="2">Chromosome</location>
        <location evidence="2">Telomere</location>
    </subcellularLocation>
    <subcellularLocation>
        <location evidence="1">Nucleus</location>
    </subcellularLocation>
</comment>
<evidence type="ECO:0000256" key="7">
    <source>
        <dbReference type="ARBA" id="ARBA00023125"/>
    </source>
</evidence>
<keyword evidence="5" id="KW-0158">Chromosome</keyword>
<accession>A0AA41RSN8</accession>
<keyword evidence="8" id="KW-0539">Nucleus</keyword>
<protein>
    <recommendedName>
        <fullName evidence="4">CST complex subunit CTC1</fullName>
    </recommendedName>
</protein>
<dbReference type="Proteomes" id="UP001177140">
    <property type="component" value="Unassembled WGS sequence"/>
</dbReference>
<gene>
    <name evidence="10" type="ORF">MKW94_024347</name>
</gene>
<evidence type="ECO:0000256" key="4">
    <source>
        <dbReference type="ARBA" id="ARBA00016175"/>
    </source>
</evidence>
<name>A0AA41RSN8_PAPNU</name>
<dbReference type="InterPro" id="IPR042617">
    <property type="entry name" value="CTC1-like"/>
</dbReference>
<dbReference type="GO" id="GO:0003697">
    <property type="term" value="F:single-stranded DNA binding"/>
    <property type="evidence" value="ECO:0007669"/>
    <property type="project" value="TreeGrafter"/>
</dbReference>
<dbReference type="GO" id="GO:0045740">
    <property type="term" value="P:positive regulation of DNA replication"/>
    <property type="evidence" value="ECO:0007669"/>
    <property type="project" value="TreeGrafter"/>
</dbReference>
<reference evidence="10" key="1">
    <citation type="submission" date="2022-03" db="EMBL/GenBank/DDBJ databases">
        <title>A functionally conserved STORR gene fusion in Papaver species that diverged 16.8 million years ago.</title>
        <authorList>
            <person name="Catania T."/>
        </authorList>
    </citation>
    <scope>NUCLEOTIDE SEQUENCE</scope>
    <source>
        <strain evidence="10">S-191538</strain>
    </source>
</reference>
<feature type="compositionally biased region" description="Polar residues" evidence="9">
    <location>
        <begin position="401"/>
        <end position="411"/>
    </location>
</feature>
<comment type="similarity">
    <text evidence="3">Belongs to the CTC1 family.</text>
</comment>
<feature type="compositionally biased region" description="Basic and acidic residues" evidence="9">
    <location>
        <begin position="375"/>
        <end position="385"/>
    </location>
</feature>
<organism evidence="10 11">
    <name type="scientific">Papaver nudicaule</name>
    <name type="common">Iceland poppy</name>
    <dbReference type="NCBI Taxonomy" id="74823"/>
    <lineage>
        <taxon>Eukaryota</taxon>
        <taxon>Viridiplantae</taxon>
        <taxon>Streptophyta</taxon>
        <taxon>Embryophyta</taxon>
        <taxon>Tracheophyta</taxon>
        <taxon>Spermatophyta</taxon>
        <taxon>Magnoliopsida</taxon>
        <taxon>Ranunculales</taxon>
        <taxon>Papaveraceae</taxon>
        <taxon>Papaveroideae</taxon>
        <taxon>Papaver</taxon>
    </lineage>
</organism>
<evidence type="ECO:0000313" key="11">
    <source>
        <dbReference type="Proteomes" id="UP001177140"/>
    </source>
</evidence>
<dbReference type="AlphaFoldDB" id="A0AA41RSN8"/>
<evidence type="ECO:0000313" key="10">
    <source>
        <dbReference type="EMBL" id="MCL7025824.1"/>
    </source>
</evidence>
<evidence type="ECO:0000256" key="9">
    <source>
        <dbReference type="SAM" id="MobiDB-lite"/>
    </source>
</evidence>
<evidence type="ECO:0000256" key="2">
    <source>
        <dbReference type="ARBA" id="ARBA00004574"/>
    </source>
</evidence>
<dbReference type="PANTHER" id="PTHR14865:SF2">
    <property type="entry name" value="CST COMPLEX SUBUNIT CTC1"/>
    <property type="match status" value="1"/>
</dbReference>